<feature type="transmembrane region" description="Helical" evidence="1">
    <location>
        <begin position="43"/>
        <end position="62"/>
    </location>
</feature>
<feature type="transmembrane region" description="Helical" evidence="1">
    <location>
        <begin position="145"/>
        <end position="169"/>
    </location>
</feature>
<evidence type="ECO:0000313" key="2">
    <source>
        <dbReference type="Proteomes" id="UP000887566"/>
    </source>
</evidence>
<feature type="transmembrane region" description="Helical" evidence="1">
    <location>
        <begin position="111"/>
        <end position="133"/>
    </location>
</feature>
<proteinExistence type="predicted"/>
<keyword evidence="1" id="KW-0472">Membrane</keyword>
<keyword evidence="1" id="KW-0812">Transmembrane</keyword>
<dbReference type="AlphaFoldDB" id="A0A914X349"/>
<feature type="transmembrane region" description="Helical" evidence="1">
    <location>
        <begin position="77"/>
        <end position="99"/>
    </location>
</feature>
<accession>A0A914X349</accession>
<reference evidence="3" key="1">
    <citation type="submission" date="2022-11" db="UniProtKB">
        <authorList>
            <consortium name="WormBaseParasite"/>
        </authorList>
    </citation>
    <scope>IDENTIFICATION</scope>
</reference>
<name>A0A914X349_9BILA</name>
<dbReference type="WBParaSite" id="PSAMB.scaffold6286size9808.g28233.t1">
    <property type="protein sequence ID" value="PSAMB.scaffold6286size9808.g28233.t1"/>
    <property type="gene ID" value="PSAMB.scaffold6286size9808.g28233"/>
</dbReference>
<keyword evidence="1" id="KW-1133">Transmembrane helix</keyword>
<protein>
    <submittedName>
        <fullName evidence="3">Transmembrane protein</fullName>
    </submittedName>
</protein>
<dbReference type="Proteomes" id="UP000887566">
    <property type="component" value="Unplaced"/>
</dbReference>
<evidence type="ECO:0000256" key="1">
    <source>
        <dbReference type="SAM" id="Phobius"/>
    </source>
</evidence>
<evidence type="ECO:0000313" key="3">
    <source>
        <dbReference type="WBParaSite" id="PSAMB.scaffold6286size9808.g28233.t1"/>
    </source>
</evidence>
<sequence length="196" mass="21690">MIREDRAWSDHEQDENRHSIAAVNSTLLRSSCYRHRRKCRLRLIALVLIILALITIALYYLAFDSSIGRTSRDTELILILQISGLLFGLTLAACGFATLCNARKSKWQSCVAGQMIVLASLWIILAAIAWVWLERCCENDFKKQRFIAAITLAGCGSTLAATIALRIALIAVSDRTDPRPPALDAMPMISIAVDAT</sequence>
<organism evidence="2 3">
    <name type="scientific">Plectus sambesii</name>
    <dbReference type="NCBI Taxonomy" id="2011161"/>
    <lineage>
        <taxon>Eukaryota</taxon>
        <taxon>Metazoa</taxon>
        <taxon>Ecdysozoa</taxon>
        <taxon>Nematoda</taxon>
        <taxon>Chromadorea</taxon>
        <taxon>Plectida</taxon>
        <taxon>Plectina</taxon>
        <taxon>Plectoidea</taxon>
        <taxon>Plectidae</taxon>
        <taxon>Plectus</taxon>
    </lineage>
</organism>
<keyword evidence="2" id="KW-1185">Reference proteome</keyword>